<proteinExistence type="predicted"/>
<feature type="transmembrane region" description="Helical" evidence="7">
    <location>
        <begin position="86"/>
        <end position="104"/>
    </location>
</feature>
<dbReference type="PANTHER" id="PTHR23513">
    <property type="entry name" value="INTEGRAL MEMBRANE EFFLUX PROTEIN-RELATED"/>
    <property type="match status" value="1"/>
</dbReference>
<dbReference type="CDD" id="cd06173">
    <property type="entry name" value="MFS_MefA_like"/>
    <property type="match status" value="1"/>
</dbReference>
<evidence type="ECO:0000259" key="8">
    <source>
        <dbReference type="PROSITE" id="PS50850"/>
    </source>
</evidence>
<dbReference type="GO" id="GO:0022857">
    <property type="term" value="F:transmembrane transporter activity"/>
    <property type="evidence" value="ECO:0007669"/>
    <property type="project" value="InterPro"/>
</dbReference>
<dbReference type="KEGG" id="ccb:Clocel_3142"/>
<evidence type="ECO:0000256" key="5">
    <source>
        <dbReference type="ARBA" id="ARBA00022989"/>
    </source>
</evidence>
<evidence type="ECO:0000313" key="9">
    <source>
        <dbReference type="EMBL" id="ADL52830.1"/>
    </source>
</evidence>
<evidence type="ECO:0000313" key="10">
    <source>
        <dbReference type="Proteomes" id="UP000002730"/>
    </source>
</evidence>
<feature type="transmembrane region" description="Helical" evidence="7">
    <location>
        <begin position="387"/>
        <end position="407"/>
    </location>
</feature>
<feature type="transmembrane region" description="Helical" evidence="7">
    <location>
        <begin position="21"/>
        <end position="48"/>
    </location>
</feature>
<dbReference type="InterPro" id="IPR020846">
    <property type="entry name" value="MFS_dom"/>
</dbReference>
<feature type="transmembrane region" description="Helical" evidence="7">
    <location>
        <begin position="54"/>
        <end position="74"/>
    </location>
</feature>
<keyword evidence="5 7" id="KW-1133">Transmembrane helix</keyword>
<feature type="transmembrane region" description="Helical" evidence="7">
    <location>
        <begin position="233"/>
        <end position="257"/>
    </location>
</feature>
<dbReference type="eggNOG" id="COG2814">
    <property type="taxonomic scope" value="Bacteria"/>
</dbReference>
<keyword evidence="2" id="KW-0813">Transport</keyword>
<keyword evidence="4 7" id="KW-0812">Transmembrane</keyword>
<evidence type="ECO:0000256" key="1">
    <source>
        <dbReference type="ARBA" id="ARBA00004651"/>
    </source>
</evidence>
<organism evidence="9 10">
    <name type="scientific">Clostridium cellulovorans (strain ATCC 35296 / DSM 3052 / OCM 3 / 743B)</name>
    <dbReference type="NCBI Taxonomy" id="573061"/>
    <lineage>
        <taxon>Bacteria</taxon>
        <taxon>Bacillati</taxon>
        <taxon>Bacillota</taxon>
        <taxon>Clostridia</taxon>
        <taxon>Eubacteriales</taxon>
        <taxon>Clostridiaceae</taxon>
        <taxon>Clostridium</taxon>
    </lineage>
</organism>
<keyword evidence="6 7" id="KW-0472">Membrane</keyword>
<dbReference type="AlphaFoldDB" id="D9SU75"/>
<dbReference type="PROSITE" id="PS50850">
    <property type="entry name" value="MFS"/>
    <property type="match status" value="1"/>
</dbReference>
<dbReference type="HOGENOM" id="CLU_034180_13_1_9"/>
<evidence type="ECO:0000256" key="4">
    <source>
        <dbReference type="ARBA" id="ARBA00022692"/>
    </source>
</evidence>
<name>D9SU75_CLOC7</name>
<evidence type="ECO:0000256" key="2">
    <source>
        <dbReference type="ARBA" id="ARBA00022448"/>
    </source>
</evidence>
<dbReference type="OrthoDB" id="9763297at2"/>
<sequence length="426" mass="47528">MRYSNKKINTFKNNLILPKSFYIVIIGDSISRIGDYIYQLGIPIYILSLTGSPLWMATSFAIQQCAIIFSGLLSGTVVDRSNPKKVLVYNALLQTILIAVIPILHKLSMINIYFILIDGFFLTASGFLYKTAINSLIPNIVKKERLPLASSQISLSKFISKTIGPTLAGIVISVISPINSLWIDGISFLLVFVLMKFVDFNDEVKIQIKDKNTIKSFTRDLQEGFKIVLGTDFIFSLVILNFMLNIGYVSMFSMFIYHLSEILNFQSQTIGLIYSADGLAVIMAGFLLPIIMKKIMNGKLIIYCSAIMGLCILSLGYISSGLLVGGIFGIIMYCSQTINRVMYTLWQMNISKEQLGRVFSISSTLESLSVPLAGMISGIIVENYESFTLFKISGIIIILSTLLCTIFTKVTQIDNRIVYEKNTMLK</sequence>
<dbReference type="SUPFAM" id="SSF103473">
    <property type="entry name" value="MFS general substrate transporter"/>
    <property type="match status" value="1"/>
</dbReference>
<feature type="transmembrane region" description="Helical" evidence="7">
    <location>
        <begin position="110"/>
        <end position="137"/>
    </location>
</feature>
<dbReference type="Gene3D" id="1.20.1250.20">
    <property type="entry name" value="MFS general substrate transporter like domains"/>
    <property type="match status" value="1"/>
</dbReference>
<feature type="transmembrane region" description="Helical" evidence="7">
    <location>
        <begin position="269"/>
        <end position="288"/>
    </location>
</feature>
<dbReference type="InterPro" id="IPR011701">
    <property type="entry name" value="MFS"/>
</dbReference>
<dbReference type="EMBL" id="CP002160">
    <property type="protein sequence ID" value="ADL52830.1"/>
    <property type="molecule type" value="Genomic_DNA"/>
</dbReference>
<evidence type="ECO:0000256" key="6">
    <source>
        <dbReference type="ARBA" id="ARBA00023136"/>
    </source>
</evidence>
<dbReference type="STRING" id="573061.Clocel_3142"/>
<comment type="subcellular location">
    <subcellularLocation>
        <location evidence="1">Cell membrane</location>
        <topology evidence="1">Multi-pass membrane protein</topology>
    </subcellularLocation>
</comment>
<accession>D9SU75</accession>
<reference evidence="9 10" key="1">
    <citation type="submission" date="2010-08" db="EMBL/GenBank/DDBJ databases">
        <title>Complete sequence of Clostridium cellulovorans 743B.</title>
        <authorList>
            <consortium name="US DOE Joint Genome Institute"/>
            <person name="Lucas S."/>
            <person name="Copeland A."/>
            <person name="Lapidus A."/>
            <person name="Cheng J.-F."/>
            <person name="Bruce D."/>
            <person name="Goodwin L."/>
            <person name="Pitluck S."/>
            <person name="Chertkov O."/>
            <person name="Detter J.C."/>
            <person name="Han C."/>
            <person name="Tapia R."/>
            <person name="Land M."/>
            <person name="Hauser L."/>
            <person name="Chang Y.-J."/>
            <person name="Jeffries C."/>
            <person name="Kyrpides N."/>
            <person name="Ivanova N."/>
            <person name="Mikhailova N."/>
            <person name="Hemme C.L."/>
            <person name="Woyke T."/>
        </authorList>
    </citation>
    <scope>NUCLEOTIDE SEQUENCE [LARGE SCALE GENOMIC DNA]</scope>
    <source>
        <strain evidence="10">ATCC 35296 / DSM 3052 / OCM 3 / 743B</strain>
    </source>
</reference>
<dbReference type="RefSeq" id="WP_010073208.1">
    <property type="nucleotide sequence ID" value="NC_014393.1"/>
</dbReference>
<feature type="domain" description="Major facilitator superfamily (MFS) profile" evidence="8">
    <location>
        <begin position="20"/>
        <end position="412"/>
    </location>
</feature>
<dbReference type="GO" id="GO:0005886">
    <property type="term" value="C:plasma membrane"/>
    <property type="evidence" value="ECO:0007669"/>
    <property type="project" value="UniProtKB-SubCell"/>
</dbReference>
<evidence type="ECO:0000256" key="3">
    <source>
        <dbReference type="ARBA" id="ARBA00022475"/>
    </source>
</evidence>
<gene>
    <name evidence="9" type="ordered locus">Clocel_3142</name>
</gene>
<dbReference type="PANTHER" id="PTHR23513:SF6">
    <property type="entry name" value="MAJOR FACILITATOR SUPERFAMILY ASSOCIATED DOMAIN-CONTAINING PROTEIN"/>
    <property type="match status" value="1"/>
</dbReference>
<protein>
    <recommendedName>
        <fullName evidence="8">Major facilitator superfamily (MFS) profile domain-containing protein</fullName>
    </recommendedName>
</protein>
<feature type="transmembrane region" description="Helical" evidence="7">
    <location>
        <begin position="358"/>
        <end position="381"/>
    </location>
</feature>
<dbReference type="Pfam" id="PF07690">
    <property type="entry name" value="MFS_1"/>
    <property type="match status" value="1"/>
</dbReference>
<keyword evidence="3" id="KW-1003">Cell membrane</keyword>
<dbReference type="InterPro" id="IPR036259">
    <property type="entry name" value="MFS_trans_sf"/>
</dbReference>
<keyword evidence="10" id="KW-1185">Reference proteome</keyword>
<dbReference type="Proteomes" id="UP000002730">
    <property type="component" value="Chromosome"/>
</dbReference>
<evidence type="ECO:0000256" key="7">
    <source>
        <dbReference type="SAM" id="Phobius"/>
    </source>
</evidence>
<feature type="transmembrane region" description="Helical" evidence="7">
    <location>
        <begin position="181"/>
        <end position="198"/>
    </location>
</feature>